<dbReference type="PROSITE" id="PS01124">
    <property type="entry name" value="HTH_ARAC_FAMILY_2"/>
    <property type="match status" value="1"/>
</dbReference>
<dbReference type="GO" id="GO:0043565">
    <property type="term" value="F:sequence-specific DNA binding"/>
    <property type="evidence" value="ECO:0007669"/>
    <property type="project" value="InterPro"/>
</dbReference>
<keyword evidence="2" id="KW-0238">DNA-binding</keyword>
<evidence type="ECO:0000256" key="2">
    <source>
        <dbReference type="ARBA" id="ARBA00023125"/>
    </source>
</evidence>
<evidence type="ECO:0000256" key="1">
    <source>
        <dbReference type="ARBA" id="ARBA00023015"/>
    </source>
</evidence>
<comment type="caution">
    <text evidence="5">The sequence shown here is derived from an EMBL/GenBank/DDBJ whole genome shotgun (WGS) entry which is preliminary data.</text>
</comment>
<evidence type="ECO:0000256" key="3">
    <source>
        <dbReference type="ARBA" id="ARBA00023163"/>
    </source>
</evidence>
<dbReference type="AlphaFoldDB" id="A0A644XYN0"/>
<dbReference type="Gene3D" id="1.10.10.60">
    <property type="entry name" value="Homeodomain-like"/>
    <property type="match status" value="1"/>
</dbReference>
<dbReference type="GO" id="GO:0003700">
    <property type="term" value="F:DNA-binding transcription factor activity"/>
    <property type="evidence" value="ECO:0007669"/>
    <property type="project" value="InterPro"/>
</dbReference>
<dbReference type="EMBL" id="VSSQ01003168">
    <property type="protein sequence ID" value="MPM19393.1"/>
    <property type="molecule type" value="Genomic_DNA"/>
</dbReference>
<feature type="domain" description="HTH araC/xylS-type" evidence="4">
    <location>
        <begin position="165"/>
        <end position="246"/>
    </location>
</feature>
<gene>
    <name evidence="5" type="ORF">SDC9_65816</name>
</gene>
<name>A0A644XYN0_9ZZZZ</name>
<dbReference type="PROSITE" id="PS00041">
    <property type="entry name" value="HTH_ARAC_FAMILY_1"/>
    <property type="match status" value="1"/>
</dbReference>
<dbReference type="SUPFAM" id="SSF46689">
    <property type="entry name" value="Homeodomain-like"/>
    <property type="match status" value="1"/>
</dbReference>
<dbReference type="PANTHER" id="PTHR43280">
    <property type="entry name" value="ARAC-FAMILY TRANSCRIPTIONAL REGULATOR"/>
    <property type="match status" value="1"/>
</dbReference>
<sequence>MNFKTFYINNHRIKYREALLNDPIFEKFYLIENPHQDDIVAIPDGCVDIQFTWENNACRGYVCGSFLQGKKSNISTYQRCFGMKLHPGVQFEFLQKKITELLGCRVPLSKFLEISSFERQLGKLTCFSEMIELSSCFFGGQEIAPVNRIASSAVKLIVGTPGSPRVSDMIQSLGYSQQYINSIFKYCFGVSMKKYSDIIRAQTAITYLDSTNLMDVIIDLGYYDQAHFIRDFKQYTSLTPKSFVDQVCRTKAGMIV</sequence>
<keyword evidence="3" id="KW-0804">Transcription</keyword>
<evidence type="ECO:0000313" key="5">
    <source>
        <dbReference type="EMBL" id="MPM19393.1"/>
    </source>
</evidence>
<proteinExistence type="predicted"/>
<evidence type="ECO:0000259" key="4">
    <source>
        <dbReference type="PROSITE" id="PS01124"/>
    </source>
</evidence>
<organism evidence="5">
    <name type="scientific">bioreactor metagenome</name>
    <dbReference type="NCBI Taxonomy" id="1076179"/>
    <lineage>
        <taxon>unclassified sequences</taxon>
        <taxon>metagenomes</taxon>
        <taxon>ecological metagenomes</taxon>
    </lineage>
</organism>
<protein>
    <recommendedName>
        <fullName evidence="4">HTH araC/xylS-type domain-containing protein</fullName>
    </recommendedName>
</protein>
<dbReference type="InterPro" id="IPR018060">
    <property type="entry name" value="HTH_AraC"/>
</dbReference>
<dbReference type="SMART" id="SM00342">
    <property type="entry name" value="HTH_ARAC"/>
    <property type="match status" value="1"/>
</dbReference>
<dbReference type="Pfam" id="PF12833">
    <property type="entry name" value="HTH_18"/>
    <property type="match status" value="1"/>
</dbReference>
<keyword evidence="1" id="KW-0805">Transcription regulation</keyword>
<dbReference type="InterPro" id="IPR009057">
    <property type="entry name" value="Homeodomain-like_sf"/>
</dbReference>
<reference evidence="5" key="1">
    <citation type="submission" date="2019-08" db="EMBL/GenBank/DDBJ databases">
        <authorList>
            <person name="Kucharzyk K."/>
            <person name="Murdoch R.W."/>
            <person name="Higgins S."/>
            <person name="Loffler F."/>
        </authorList>
    </citation>
    <scope>NUCLEOTIDE SEQUENCE</scope>
</reference>
<accession>A0A644XYN0</accession>
<dbReference type="InterPro" id="IPR018062">
    <property type="entry name" value="HTH_AraC-typ_CS"/>
</dbReference>
<dbReference type="PANTHER" id="PTHR43280:SF2">
    <property type="entry name" value="HTH-TYPE TRANSCRIPTIONAL REGULATOR EXSA"/>
    <property type="match status" value="1"/>
</dbReference>